<keyword evidence="4" id="KW-1185">Reference proteome</keyword>
<feature type="compositionally biased region" description="Low complexity" evidence="1">
    <location>
        <begin position="65"/>
        <end position="80"/>
    </location>
</feature>
<feature type="compositionally biased region" description="Low complexity" evidence="1">
    <location>
        <begin position="389"/>
        <end position="416"/>
    </location>
</feature>
<feature type="region of interest" description="Disordered" evidence="1">
    <location>
        <begin position="53"/>
        <end position="114"/>
    </location>
</feature>
<comment type="caution">
    <text evidence="3">The sequence shown here is derived from an EMBL/GenBank/DDBJ whole genome shotgun (WGS) entry which is preliminary data.</text>
</comment>
<proteinExistence type="predicted"/>
<feature type="compositionally biased region" description="Low complexity" evidence="1">
    <location>
        <begin position="563"/>
        <end position="581"/>
    </location>
</feature>
<evidence type="ECO:0000313" key="4">
    <source>
        <dbReference type="Proteomes" id="UP001420932"/>
    </source>
</evidence>
<name>A0AAP0EZG0_9MAGN</name>
<reference evidence="3 4" key="1">
    <citation type="submission" date="2024-01" db="EMBL/GenBank/DDBJ databases">
        <title>Genome assemblies of Stephania.</title>
        <authorList>
            <person name="Yang L."/>
        </authorList>
    </citation>
    <scope>NUCLEOTIDE SEQUENCE [LARGE SCALE GENOMIC DNA]</scope>
    <source>
        <strain evidence="3">YNDBR</strain>
        <tissue evidence="3">Leaf</tissue>
    </source>
</reference>
<dbReference type="GO" id="GO:0000124">
    <property type="term" value="C:SAGA complex"/>
    <property type="evidence" value="ECO:0007669"/>
    <property type="project" value="InterPro"/>
</dbReference>
<feature type="domain" description="PHL" evidence="2">
    <location>
        <begin position="152"/>
        <end position="306"/>
    </location>
</feature>
<evidence type="ECO:0000256" key="1">
    <source>
        <dbReference type="SAM" id="MobiDB-lite"/>
    </source>
</evidence>
<dbReference type="InterPro" id="IPR021950">
    <property type="entry name" value="Spt20"/>
</dbReference>
<sequence length="609" mass="63650">MDREQHLQKRKPVQSPRVSASLGPSPAVSSKSGEFSSGSFGPQFNTVAMSTAFGSSQKEKATTISSAVAGGAPSVASSPGDSIPRQQPATTAAKRRSNSLPKTPSTSGVGSPASVGNMSVPLSASSPPVGSPCLADQAILERFSKIEMVTMRHGLNVKKNKVDDYPVHRATGYSTELLSSHLSSASSSEDFKDSSCRWPLSKSLVGGSMNVRKIRVMDFVHGERRLQGNMVTFIPKVRRRLIMSEKQNDGTVAMRYGEPDDSDPLASEDYLPTLPTTHYADSLAAQFTALMTREGYQYDDHVQPKPAASFSSSQPNVSGVAVEIQQHPNNVPRQPSGAVATPVTSGNPFMNQTQNHLPGTRVLPHGNNQGLQMSQGLMPGAAVPPNLAQQLDSQGSLQQQQQQQQNQMPQIQQHAQLQRPSMMLPGNSLSHLNAIGQNSNVQLGTAMGLGNMGNNMVGLSGIGNIMGLGSVRGIGGAGMSSPMGPMSGMGNMGQNPMSLSQASNFSNVINQHFRSGNINPAQVAAMAKLRMVQNRTGILGGPQSGIAGMSGAGHMHPGSAALPPMSTASAGAPPASPQLSSQTLGSVGSMTSSPMELQGVNKSNSVGNV</sequence>
<feature type="compositionally biased region" description="Polar residues" evidence="1">
    <location>
        <begin position="582"/>
        <end position="609"/>
    </location>
</feature>
<dbReference type="Proteomes" id="UP001420932">
    <property type="component" value="Unassembled WGS sequence"/>
</dbReference>
<dbReference type="AlphaFoldDB" id="A0AAP0EZG0"/>
<feature type="region of interest" description="Disordered" evidence="1">
    <location>
        <begin position="1"/>
        <end position="41"/>
    </location>
</feature>
<feature type="region of interest" description="Disordered" evidence="1">
    <location>
        <begin position="550"/>
        <end position="609"/>
    </location>
</feature>
<dbReference type="GO" id="GO:0003712">
    <property type="term" value="F:transcription coregulator activity"/>
    <property type="evidence" value="ECO:0007669"/>
    <property type="project" value="InterPro"/>
</dbReference>
<accession>A0AAP0EZG0</accession>
<evidence type="ECO:0000259" key="2">
    <source>
        <dbReference type="Pfam" id="PF20474"/>
    </source>
</evidence>
<feature type="compositionally biased region" description="Polar residues" evidence="1">
    <location>
        <begin position="98"/>
        <end position="114"/>
    </location>
</feature>
<organism evidence="3 4">
    <name type="scientific">Stephania yunnanensis</name>
    <dbReference type="NCBI Taxonomy" id="152371"/>
    <lineage>
        <taxon>Eukaryota</taxon>
        <taxon>Viridiplantae</taxon>
        <taxon>Streptophyta</taxon>
        <taxon>Embryophyta</taxon>
        <taxon>Tracheophyta</taxon>
        <taxon>Spermatophyta</taxon>
        <taxon>Magnoliopsida</taxon>
        <taxon>Ranunculales</taxon>
        <taxon>Menispermaceae</taxon>
        <taxon>Menispermoideae</taxon>
        <taxon>Cissampelideae</taxon>
        <taxon>Stephania</taxon>
    </lineage>
</organism>
<dbReference type="GO" id="GO:0006357">
    <property type="term" value="P:regulation of transcription by RNA polymerase II"/>
    <property type="evidence" value="ECO:0007669"/>
    <property type="project" value="TreeGrafter"/>
</dbReference>
<dbReference type="EMBL" id="JBBNAF010000011">
    <property type="protein sequence ID" value="KAK9099588.1"/>
    <property type="molecule type" value="Genomic_DNA"/>
</dbReference>
<dbReference type="InterPro" id="IPR046467">
    <property type="entry name" value="PHL_dom"/>
</dbReference>
<feature type="region of interest" description="Disordered" evidence="1">
    <location>
        <begin position="367"/>
        <end position="417"/>
    </location>
</feature>
<dbReference type="Pfam" id="PF20474">
    <property type="entry name" value="PHL"/>
    <property type="match status" value="1"/>
</dbReference>
<feature type="compositionally biased region" description="Low complexity" evidence="1">
    <location>
        <begin position="29"/>
        <end position="41"/>
    </location>
</feature>
<protein>
    <recommendedName>
        <fullName evidence="2">PHL domain-containing protein</fullName>
    </recommendedName>
</protein>
<dbReference type="PANTHER" id="PTHR13526:SF23">
    <property type="entry name" value="PROTEIN PHYTOCHROME-DEPENDENT LATE-FLOWERING-LIKE"/>
    <property type="match status" value="1"/>
</dbReference>
<dbReference type="PANTHER" id="PTHR13526">
    <property type="entry name" value="TRANSCRIPTION FACTOR SPT20 HOMOLOG"/>
    <property type="match status" value="1"/>
</dbReference>
<gene>
    <name evidence="3" type="ORF">Syun_026633</name>
</gene>
<evidence type="ECO:0000313" key="3">
    <source>
        <dbReference type="EMBL" id="KAK9099588.1"/>
    </source>
</evidence>